<accession>A0AAV8VJ37</accession>
<dbReference type="EMBL" id="JANEYG010000074">
    <property type="protein sequence ID" value="KAJ8914372.1"/>
    <property type="molecule type" value="Genomic_DNA"/>
</dbReference>
<evidence type="ECO:0000313" key="2">
    <source>
        <dbReference type="Proteomes" id="UP001159042"/>
    </source>
</evidence>
<protein>
    <submittedName>
        <fullName evidence="1">Uncharacterized protein</fullName>
    </submittedName>
</protein>
<gene>
    <name evidence="1" type="ORF">NQ315_011360</name>
</gene>
<comment type="caution">
    <text evidence="1">The sequence shown here is derived from an EMBL/GenBank/DDBJ whole genome shotgun (WGS) entry which is preliminary data.</text>
</comment>
<dbReference type="Proteomes" id="UP001159042">
    <property type="component" value="Unassembled WGS sequence"/>
</dbReference>
<name>A0AAV8VJ37_9CUCU</name>
<proteinExistence type="predicted"/>
<dbReference type="PANTHER" id="PTHR31511">
    <property type="entry name" value="PROTEIN CBG23764"/>
    <property type="match status" value="1"/>
</dbReference>
<dbReference type="PANTHER" id="PTHR31511:SF12">
    <property type="entry name" value="RHO TERMINATION FACTOR N-TERMINAL DOMAIN-CONTAINING PROTEIN"/>
    <property type="match status" value="1"/>
</dbReference>
<evidence type="ECO:0000313" key="1">
    <source>
        <dbReference type="EMBL" id="KAJ8914372.1"/>
    </source>
</evidence>
<reference evidence="1 2" key="1">
    <citation type="journal article" date="2023" name="Insect Mol. Biol.">
        <title>Genome sequencing provides insights into the evolution of gene families encoding plant cell wall-degrading enzymes in longhorned beetles.</title>
        <authorList>
            <person name="Shin N.R."/>
            <person name="Okamura Y."/>
            <person name="Kirsch R."/>
            <person name="Pauchet Y."/>
        </authorList>
    </citation>
    <scope>NUCLEOTIDE SEQUENCE [LARGE SCALE GENOMIC DNA]</scope>
    <source>
        <strain evidence="1">EAD_L_NR</strain>
    </source>
</reference>
<dbReference type="AlphaFoldDB" id="A0AAV8VJ37"/>
<organism evidence="1 2">
    <name type="scientific">Exocentrus adspersus</name>
    <dbReference type="NCBI Taxonomy" id="1586481"/>
    <lineage>
        <taxon>Eukaryota</taxon>
        <taxon>Metazoa</taxon>
        <taxon>Ecdysozoa</taxon>
        <taxon>Arthropoda</taxon>
        <taxon>Hexapoda</taxon>
        <taxon>Insecta</taxon>
        <taxon>Pterygota</taxon>
        <taxon>Neoptera</taxon>
        <taxon>Endopterygota</taxon>
        <taxon>Coleoptera</taxon>
        <taxon>Polyphaga</taxon>
        <taxon>Cucujiformia</taxon>
        <taxon>Chrysomeloidea</taxon>
        <taxon>Cerambycidae</taxon>
        <taxon>Lamiinae</taxon>
        <taxon>Acanthocinini</taxon>
        <taxon>Exocentrus</taxon>
    </lineage>
</organism>
<keyword evidence="2" id="KW-1185">Reference proteome</keyword>
<sequence>MEEGATKWTPCITTTDAVSSNRKRIDRPVISTLEPGVTKIAQAFKNRISSYRFTSPRSLITKIREKVFNDFGEYIEEHTALKINFEAFGLYIIPEKEMSEVKSFNTANKIFEEFINEILAQASEFREKNSGWTLKQIMFLDVNINKFNPIAASSYIKLPKAIKNKKLL</sequence>